<dbReference type="PANTHER" id="PTHR43757:SF2">
    <property type="entry name" value="AMINOMETHYLTRANSFERASE, MITOCHONDRIAL"/>
    <property type="match status" value="1"/>
</dbReference>
<reference evidence="5" key="1">
    <citation type="submission" date="2016-06" db="UniProtKB">
        <authorList>
            <consortium name="WormBaseParasite"/>
        </authorList>
    </citation>
    <scope>IDENTIFICATION</scope>
</reference>
<dbReference type="Gene3D" id="3.50.50.60">
    <property type="entry name" value="FAD/NAD(P)-binding domain"/>
    <property type="match status" value="1"/>
</dbReference>
<reference evidence="3 4" key="2">
    <citation type="submission" date="2018-11" db="EMBL/GenBank/DDBJ databases">
        <authorList>
            <consortium name="Pathogen Informatics"/>
        </authorList>
    </citation>
    <scope>NUCLEOTIDE SEQUENCE [LARGE SCALE GENOMIC DNA]</scope>
</reference>
<gene>
    <name evidence="3" type="ORF">SBAD_LOCUS2965</name>
</gene>
<dbReference type="InterPro" id="IPR036188">
    <property type="entry name" value="FAD/NAD-bd_sf"/>
</dbReference>
<keyword evidence="4" id="KW-1185">Reference proteome</keyword>
<dbReference type="InterPro" id="IPR006222">
    <property type="entry name" value="GCVT_N"/>
</dbReference>
<evidence type="ECO:0000256" key="1">
    <source>
        <dbReference type="SAM" id="Phobius"/>
    </source>
</evidence>
<dbReference type="EMBL" id="UZAM01007500">
    <property type="protein sequence ID" value="VDO99536.1"/>
    <property type="molecule type" value="Genomic_DNA"/>
</dbReference>
<dbReference type="Pfam" id="PF01571">
    <property type="entry name" value="GCV_T"/>
    <property type="match status" value="1"/>
</dbReference>
<keyword evidence="1" id="KW-1133">Transmembrane helix</keyword>
<dbReference type="InterPro" id="IPR028896">
    <property type="entry name" value="GcvT/YgfZ/DmdA"/>
</dbReference>
<dbReference type="SUPFAM" id="SSF103025">
    <property type="entry name" value="Folate-binding domain"/>
    <property type="match status" value="1"/>
</dbReference>
<feature type="domain" description="GCVT N-terminal" evidence="2">
    <location>
        <begin position="112"/>
        <end position="334"/>
    </location>
</feature>
<dbReference type="OrthoDB" id="498204at2759"/>
<keyword evidence="1" id="KW-0812">Transmembrane</keyword>
<feature type="transmembrane region" description="Helical" evidence="1">
    <location>
        <begin position="340"/>
        <end position="359"/>
    </location>
</feature>
<organism evidence="5">
    <name type="scientific">Soboliphyme baturini</name>
    <dbReference type="NCBI Taxonomy" id="241478"/>
    <lineage>
        <taxon>Eukaryota</taxon>
        <taxon>Metazoa</taxon>
        <taxon>Ecdysozoa</taxon>
        <taxon>Nematoda</taxon>
        <taxon>Enoplea</taxon>
        <taxon>Dorylaimia</taxon>
        <taxon>Dioctophymatida</taxon>
        <taxon>Dioctophymatoidea</taxon>
        <taxon>Soboliphymatidae</taxon>
        <taxon>Soboliphyme</taxon>
    </lineage>
</organism>
<sequence length="367" mass="41555">MCMTPDGLPLVGPLLQNHNYWVALGFFDELGSAVGVGKFLAEWIAEKEPPFELAEIEPERFRSWADREVYSNYYAEDRPLALRPSGRPTVRVSGAHGPLMNHGAKMEKYCFSLLFHNGAIFVSVEREYRLITEKCAIIDLSFLSIIEVRGKMAEQFLNYVLAKRAPEAGKAIYSCMLTPTGKILSQMKVMRHNMLNSFLLVSGAEQEARNLRWLNFTSNENKFFAEVTNVSRFLSTLSLVGPKAFEIMKKVTPANMSYEAFPHMSSKPIKIGKVPAIVCRMSFTGEPGFEIYHNRAETLRVYDELMTAGKAFGIKDAGWEALNILRTEKGMKFPEYEVRLSVRLFLVLIVFILLARFSAHCSRHVNG</sequence>
<dbReference type="GO" id="GO:0005739">
    <property type="term" value="C:mitochondrion"/>
    <property type="evidence" value="ECO:0007669"/>
    <property type="project" value="TreeGrafter"/>
</dbReference>
<dbReference type="AlphaFoldDB" id="A0A183IH70"/>
<dbReference type="PANTHER" id="PTHR43757">
    <property type="entry name" value="AMINOMETHYLTRANSFERASE"/>
    <property type="match status" value="1"/>
</dbReference>
<proteinExistence type="predicted"/>
<accession>A0A183IH70</accession>
<evidence type="ECO:0000313" key="4">
    <source>
        <dbReference type="Proteomes" id="UP000270296"/>
    </source>
</evidence>
<name>A0A183IH70_9BILA</name>
<evidence type="ECO:0000313" key="3">
    <source>
        <dbReference type="EMBL" id="VDO99536.1"/>
    </source>
</evidence>
<dbReference type="InterPro" id="IPR027266">
    <property type="entry name" value="TrmE/GcvT-like"/>
</dbReference>
<keyword evidence="1" id="KW-0472">Membrane</keyword>
<dbReference type="WBParaSite" id="SBAD_0000310701-mRNA-1">
    <property type="protein sequence ID" value="SBAD_0000310701-mRNA-1"/>
    <property type="gene ID" value="SBAD_0000310701"/>
</dbReference>
<dbReference type="Gene3D" id="3.30.1360.120">
    <property type="entry name" value="Probable tRNA modification gtpase trme, domain 1"/>
    <property type="match status" value="1"/>
</dbReference>
<dbReference type="Proteomes" id="UP000270296">
    <property type="component" value="Unassembled WGS sequence"/>
</dbReference>
<evidence type="ECO:0000259" key="2">
    <source>
        <dbReference type="Pfam" id="PF01571"/>
    </source>
</evidence>
<evidence type="ECO:0000313" key="5">
    <source>
        <dbReference type="WBParaSite" id="SBAD_0000310701-mRNA-1"/>
    </source>
</evidence>
<protein>
    <submittedName>
        <fullName evidence="5">GCV_T domain-containing protein</fullName>
    </submittedName>
</protein>